<feature type="domain" description="Histidine kinase" evidence="12">
    <location>
        <begin position="154"/>
        <end position="378"/>
    </location>
</feature>
<evidence type="ECO:0000256" key="11">
    <source>
        <dbReference type="ARBA" id="ARBA00023136"/>
    </source>
</evidence>
<dbReference type="InterPro" id="IPR003661">
    <property type="entry name" value="HisK_dim/P_dom"/>
</dbReference>
<dbReference type="InterPro" id="IPR005467">
    <property type="entry name" value="His_kinase_dom"/>
</dbReference>
<dbReference type="SMART" id="SM00387">
    <property type="entry name" value="HATPase_c"/>
    <property type="match status" value="1"/>
</dbReference>
<dbReference type="Gene3D" id="1.10.287.130">
    <property type="match status" value="1"/>
</dbReference>
<dbReference type="GO" id="GO:0004721">
    <property type="term" value="F:phosphoprotein phosphatase activity"/>
    <property type="evidence" value="ECO:0007669"/>
    <property type="project" value="TreeGrafter"/>
</dbReference>
<dbReference type="Pfam" id="PF00512">
    <property type="entry name" value="HisKA"/>
    <property type="match status" value="1"/>
</dbReference>
<evidence type="ECO:0000256" key="4">
    <source>
        <dbReference type="ARBA" id="ARBA00022475"/>
    </source>
</evidence>
<evidence type="ECO:0000256" key="1">
    <source>
        <dbReference type="ARBA" id="ARBA00000085"/>
    </source>
</evidence>
<gene>
    <name evidence="13" type="primary">phoR_1</name>
    <name evidence="13" type="ORF">ROA7023_00010</name>
</gene>
<protein>
    <recommendedName>
        <fullName evidence="3">histidine kinase</fullName>
        <ecNumber evidence="3">2.7.13.3</ecNumber>
    </recommendedName>
</protein>
<dbReference type="GO" id="GO:0005886">
    <property type="term" value="C:plasma membrane"/>
    <property type="evidence" value="ECO:0007669"/>
    <property type="project" value="UniProtKB-SubCell"/>
</dbReference>
<keyword evidence="8" id="KW-0418">Kinase</keyword>
<evidence type="ECO:0000313" key="13">
    <source>
        <dbReference type="EMBL" id="SLN12938.1"/>
    </source>
</evidence>
<keyword evidence="14" id="KW-1185">Reference proteome</keyword>
<dbReference type="AlphaFoldDB" id="A0A1Y5RAJ2"/>
<evidence type="ECO:0000313" key="14">
    <source>
        <dbReference type="Proteomes" id="UP000193900"/>
    </source>
</evidence>
<dbReference type="SUPFAM" id="SSF47384">
    <property type="entry name" value="Homodimeric domain of signal transducing histidine kinase"/>
    <property type="match status" value="1"/>
</dbReference>
<dbReference type="InterPro" id="IPR004358">
    <property type="entry name" value="Sig_transdc_His_kin-like_C"/>
</dbReference>
<keyword evidence="5" id="KW-0597">Phosphoprotein</keyword>
<evidence type="ECO:0000256" key="5">
    <source>
        <dbReference type="ARBA" id="ARBA00022553"/>
    </source>
</evidence>
<comment type="catalytic activity">
    <reaction evidence="1">
        <text>ATP + protein L-histidine = ADP + protein N-phospho-L-histidine.</text>
        <dbReference type="EC" id="2.7.13.3"/>
    </reaction>
</comment>
<keyword evidence="4" id="KW-1003">Cell membrane</keyword>
<dbReference type="GO" id="GO:0000155">
    <property type="term" value="F:phosphorelay sensor kinase activity"/>
    <property type="evidence" value="ECO:0007669"/>
    <property type="project" value="InterPro"/>
</dbReference>
<evidence type="ECO:0000256" key="10">
    <source>
        <dbReference type="ARBA" id="ARBA00023012"/>
    </source>
</evidence>
<comment type="subcellular location">
    <subcellularLocation>
        <location evidence="2">Cell membrane</location>
    </subcellularLocation>
</comment>
<evidence type="ECO:0000256" key="2">
    <source>
        <dbReference type="ARBA" id="ARBA00004236"/>
    </source>
</evidence>
<keyword evidence="10" id="KW-0902">Two-component regulatory system</keyword>
<dbReference type="SMART" id="SM00388">
    <property type="entry name" value="HisKA"/>
    <property type="match status" value="1"/>
</dbReference>
<evidence type="ECO:0000256" key="7">
    <source>
        <dbReference type="ARBA" id="ARBA00022741"/>
    </source>
</evidence>
<dbReference type="GO" id="GO:0005524">
    <property type="term" value="F:ATP binding"/>
    <property type="evidence" value="ECO:0007669"/>
    <property type="project" value="UniProtKB-KW"/>
</dbReference>
<dbReference type="CDD" id="cd00082">
    <property type="entry name" value="HisKA"/>
    <property type="match status" value="1"/>
</dbReference>
<evidence type="ECO:0000256" key="3">
    <source>
        <dbReference type="ARBA" id="ARBA00012438"/>
    </source>
</evidence>
<dbReference type="EMBL" id="FWFZ01000001">
    <property type="protein sequence ID" value="SLN12938.1"/>
    <property type="molecule type" value="Genomic_DNA"/>
</dbReference>
<accession>A0A1Y5RAJ2</accession>
<dbReference type="InterPro" id="IPR036890">
    <property type="entry name" value="HATPase_C_sf"/>
</dbReference>
<dbReference type="PANTHER" id="PTHR45453">
    <property type="entry name" value="PHOSPHATE REGULON SENSOR PROTEIN PHOR"/>
    <property type="match status" value="1"/>
</dbReference>
<dbReference type="GO" id="GO:0016036">
    <property type="term" value="P:cellular response to phosphate starvation"/>
    <property type="evidence" value="ECO:0007669"/>
    <property type="project" value="TreeGrafter"/>
</dbReference>
<dbReference type="FunFam" id="3.30.565.10:FF:000006">
    <property type="entry name" value="Sensor histidine kinase WalK"/>
    <property type="match status" value="1"/>
</dbReference>
<dbReference type="InterPro" id="IPR003594">
    <property type="entry name" value="HATPase_dom"/>
</dbReference>
<dbReference type="Gene3D" id="3.30.565.10">
    <property type="entry name" value="Histidine kinase-like ATPase, C-terminal domain"/>
    <property type="match status" value="1"/>
</dbReference>
<keyword evidence="6 13" id="KW-0808">Transferase</keyword>
<dbReference type="PANTHER" id="PTHR45453:SF1">
    <property type="entry name" value="PHOSPHATE REGULON SENSOR PROTEIN PHOR"/>
    <property type="match status" value="1"/>
</dbReference>
<dbReference type="InterPro" id="IPR036097">
    <property type="entry name" value="HisK_dim/P_sf"/>
</dbReference>
<evidence type="ECO:0000256" key="8">
    <source>
        <dbReference type="ARBA" id="ARBA00022777"/>
    </source>
</evidence>
<reference evidence="13 14" key="1">
    <citation type="submission" date="2017-03" db="EMBL/GenBank/DDBJ databases">
        <authorList>
            <person name="Afonso C.L."/>
            <person name="Miller P.J."/>
            <person name="Scott M.A."/>
            <person name="Spackman E."/>
            <person name="Goraichik I."/>
            <person name="Dimitrov K.M."/>
            <person name="Suarez D.L."/>
            <person name="Swayne D.E."/>
        </authorList>
    </citation>
    <scope>NUCLEOTIDE SEQUENCE [LARGE SCALE GENOMIC DNA]</scope>
    <source>
        <strain evidence="13 14">CECT 7023</strain>
    </source>
</reference>
<keyword evidence="9" id="KW-0067">ATP-binding</keyword>
<proteinExistence type="predicted"/>
<dbReference type="EC" id="2.7.13.3" evidence="3"/>
<dbReference type="InterPro" id="IPR050351">
    <property type="entry name" value="BphY/WalK/GraS-like"/>
</dbReference>
<dbReference type="SUPFAM" id="SSF55874">
    <property type="entry name" value="ATPase domain of HSP90 chaperone/DNA topoisomerase II/histidine kinase"/>
    <property type="match status" value="1"/>
</dbReference>
<keyword evidence="7" id="KW-0547">Nucleotide-binding</keyword>
<dbReference type="Pfam" id="PF02518">
    <property type="entry name" value="HATPase_c"/>
    <property type="match status" value="1"/>
</dbReference>
<dbReference type="PRINTS" id="PR00344">
    <property type="entry name" value="BCTRLSENSOR"/>
</dbReference>
<keyword evidence="11" id="KW-0472">Membrane</keyword>
<name>A0A1Y5RAJ2_9RHOB</name>
<organism evidence="13 14">
    <name type="scientific">Roseisalinus antarcticus</name>
    <dbReference type="NCBI Taxonomy" id="254357"/>
    <lineage>
        <taxon>Bacteria</taxon>
        <taxon>Pseudomonadati</taxon>
        <taxon>Pseudomonadota</taxon>
        <taxon>Alphaproteobacteria</taxon>
        <taxon>Rhodobacterales</taxon>
        <taxon>Roseobacteraceae</taxon>
        <taxon>Roseisalinus</taxon>
    </lineage>
</organism>
<evidence type="ECO:0000256" key="9">
    <source>
        <dbReference type="ARBA" id="ARBA00022840"/>
    </source>
</evidence>
<dbReference type="PROSITE" id="PS50109">
    <property type="entry name" value="HIS_KIN"/>
    <property type="match status" value="1"/>
</dbReference>
<sequence length="378" mass="41316">MSDANLLYVRVLHGRHREDVNQTHPREDVPVTGSLPDVGALIAAIPGPSLYIGPNERVLALNDGARDLLGHYGLGQHYITALRQPDVLDVVEQTFQDGKPRVTRYLGTIGRRDATWQVTAAPAMLSSGRGILLSFEDVTAVEEAGQMRRDFVANVSHELRTPLTALLGFVETLKGAAKDDPVARDRFLTIMEREAGRMSRLVEDLLSLSRVEEGERVRPTDPLALSDLVADVAEFYRPLAQAAGLELRVKLPEAPVTIPGDACQVRQILNNLLENAIKYGRGGGRVDVSLTGPLAEGALRSDGVRLVVRDHGEGIASHHIARLTERFYRVDAHRSREVGGTGLGLAIVKHIVNRHRGRLRIESAPGQGSRFTVILPAR</sequence>
<dbReference type="FunFam" id="1.10.287.130:FF:000008">
    <property type="entry name" value="Two-component sensor histidine kinase"/>
    <property type="match status" value="1"/>
</dbReference>
<dbReference type="OrthoDB" id="9813151at2"/>
<evidence type="ECO:0000256" key="6">
    <source>
        <dbReference type="ARBA" id="ARBA00022679"/>
    </source>
</evidence>
<evidence type="ECO:0000259" key="12">
    <source>
        <dbReference type="PROSITE" id="PS50109"/>
    </source>
</evidence>
<dbReference type="Proteomes" id="UP000193900">
    <property type="component" value="Unassembled WGS sequence"/>
</dbReference>